<evidence type="ECO:0000313" key="3">
    <source>
        <dbReference type="Proteomes" id="UP000078284"/>
    </source>
</evidence>
<name>A0A178UYB9_ARATH</name>
<feature type="coiled-coil region" evidence="1">
    <location>
        <begin position="123"/>
        <end position="157"/>
    </location>
</feature>
<gene>
    <name evidence="2" type="ordered locus">AXX17_At4g08720</name>
</gene>
<dbReference type="EMBL" id="LUHQ01000004">
    <property type="protein sequence ID" value="OAO97661.1"/>
    <property type="molecule type" value="Genomic_DNA"/>
</dbReference>
<evidence type="ECO:0000313" key="2">
    <source>
        <dbReference type="EMBL" id="OAO97661.1"/>
    </source>
</evidence>
<accession>A0A178UYB9</accession>
<dbReference type="Proteomes" id="UP000078284">
    <property type="component" value="Chromosome 4"/>
</dbReference>
<proteinExistence type="predicted"/>
<dbReference type="PANTHER" id="PTHR47344:SF1">
    <property type="entry name" value="RING ZINC FINGER PROTEIN-RELATED"/>
    <property type="match status" value="1"/>
</dbReference>
<evidence type="ECO:0000256" key="1">
    <source>
        <dbReference type="SAM" id="Coils"/>
    </source>
</evidence>
<comment type="caution">
    <text evidence="2">The sequence shown here is derived from an EMBL/GenBank/DDBJ whole genome shotgun (WGS) entry which is preliminary data.</text>
</comment>
<keyword evidence="1" id="KW-0175">Coiled coil</keyword>
<dbReference type="ExpressionAtlas" id="A0A178UYB9">
    <property type="expression patterns" value="baseline and differential"/>
</dbReference>
<organism evidence="2 3">
    <name type="scientific">Arabidopsis thaliana</name>
    <name type="common">Mouse-ear cress</name>
    <dbReference type="NCBI Taxonomy" id="3702"/>
    <lineage>
        <taxon>Eukaryota</taxon>
        <taxon>Viridiplantae</taxon>
        <taxon>Streptophyta</taxon>
        <taxon>Embryophyta</taxon>
        <taxon>Tracheophyta</taxon>
        <taxon>Spermatophyta</taxon>
        <taxon>Magnoliopsida</taxon>
        <taxon>eudicotyledons</taxon>
        <taxon>Gunneridae</taxon>
        <taxon>Pentapetalae</taxon>
        <taxon>rosids</taxon>
        <taxon>malvids</taxon>
        <taxon>Brassicales</taxon>
        <taxon>Brassicaceae</taxon>
        <taxon>Camelineae</taxon>
        <taxon>Arabidopsis</taxon>
    </lineage>
</organism>
<dbReference type="PANTHER" id="PTHR47344">
    <property type="entry name" value="RING ZINC FINGER PROTEIN-RELATED"/>
    <property type="match status" value="1"/>
</dbReference>
<reference evidence="3" key="1">
    <citation type="journal article" date="2016" name="Proc. Natl. Acad. Sci. U.S.A.">
        <title>Chromosome-level assembly of Arabidopsis thaliana Ler reveals the extent of translocation and inversion polymorphisms.</title>
        <authorList>
            <person name="Zapata L."/>
            <person name="Ding J."/>
            <person name="Willing E.M."/>
            <person name="Hartwig B."/>
            <person name="Bezdan D."/>
            <person name="Jiao W.B."/>
            <person name="Patel V."/>
            <person name="Velikkakam James G."/>
            <person name="Koornneef M."/>
            <person name="Ossowski S."/>
            <person name="Schneeberger K."/>
        </authorList>
    </citation>
    <scope>NUCLEOTIDE SEQUENCE [LARGE SCALE GENOMIC DNA]</scope>
    <source>
        <strain evidence="3">cv. Landsberg erecta</strain>
    </source>
</reference>
<dbReference type="AlphaFoldDB" id="A0A178UYB9"/>
<sequence>MRNMFSIYFIRLRCDVSTTTGRLDDLCKVVGIEEDPVLLRGEVKRLEGKVQNLTSALEAKKKENVEVSDKLHQCNEQLKEDKVKRWEALQEISTTQHLLKLKSESDSNYKELLAKCNQLGRGVARSSEKLEKALEKIEKLKKRMRELELITEERENRALRDINVSKKCSYQTMAVVMALMISAKSACELERFPERETQELLAINIYVMSFSVEELNHLISATLTYALLGNLNQLEHWRRIRRMLVRFQEVHLFPSPFKVYSFKLAYLKNSVSLLILGDTYDIGIGFVLV</sequence>
<protein>
    <submittedName>
        <fullName evidence="2">Uncharacterized protein</fullName>
    </submittedName>
</protein>
<feature type="coiled-coil region" evidence="1">
    <location>
        <begin position="43"/>
        <end position="77"/>
    </location>
</feature>